<feature type="signal peptide" evidence="6">
    <location>
        <begin position="1"/>
        <end position="22"/>
    </location>
</feature>
<dbReference type="InterPro" id="IPR043504">
    <property type="entry name" value="Peptidase_S1_PA_chymotrypsin"/>
</dbReference>
<dbReference type="InterPro" id="IPR001254">
    <property type="entry name" value="Trypsin_dom"/>
</dbReference>
<keyword evidence="6" id="KW-0732">Signal</keyword>
<gene>
    <name evidence="9" type="ORF">CVLEPA_LOCUS763</name>
</gene>
<dbReference type="PROSITE" id="PS00134">
    <property type="entry name" value="TRYPSIN_HIS"/>
    <property type="match status" value="1"/>
</dbReference>
<dbReference type="PROSITE" id="PS01180">
    <property type="entry name" value="CUB"/>
    <property type="match status" value="1"/>
</dbReference>
<dbReference type="InterPro" id="IPR001314">
    <property type="entry name" value="Peptidase_S1A"/>
</dbReference>
<dbReference type="SMART" id="SM00042">
    <property type="entry name" value="CUB"/>
    <property type="match status" value="1"/>
</dbReference>
<dbReference type="Proteomes" id="UP001642483">
    <property type="component" value="Unassembled WGS sequence"/>
</dbReference>
<dbReference type="InterPro" id="IPR033116">
    <property type="entry name" value="TRYPSIN_SER"/>
</dbReference>
<protein>
    <submittedName>
        <fullName evidence="9">Uncharacterized protein</fullName>
    </submittedName>
</protein>
<dbReference type="PRINTS" id="PR00722">
    <property type="entry name" value="CHYMOTRYPSIN"/>
</dbReference>
<evidence type="ECO:0000313" key="9">
    <source>
        <dbReference type="EMBL" id="CAK8671722.1"/>
    </source>
</evidence>
<dbReference type="PROSITE" id="PS50240">
    <property type="entry name" value="TRYPSIN_DOM"/>
    <property type="match status" value="1"/>
</dbReference>
<accession>A0ABP0F0B3</accession>
<dbReference type="EMBL" id="CAWYQH010000001">
    <property type="protein sequence ID" value="CAK8671722.1"/>
    <property type="molecule type" value="Genomic_DNA"/>
</dbReference>
<sequence>MWRFVLYFVLAVCLLLSDFSLGSRFWPGSVESMRNGLEEENEFEEGQQRTWTFFWNPRQEKVTRYFENLQGGITFNPEVGEPLKVSRYMLDRLHGGHDDGKNVSADRLKFFKVTKNAAVSLSQNNRTCTEVQNYTCLQLVRVPYSAVCTFLFSRRPCTLFRSEYRNASCQRTVQVCCSGYELGTNGYCEKIFVRGDSGCGGPRYIRKSSGLISSPGYPINYNDSLECTWTIQAPKTRYIVFSVMDLDVEDPIGSCDLRRGDCFSNCLYDSLSMRDASTNKTRSLCGQLPPQNEIFYLGSGEVDLTFMSDSSQGGRGFKMAYSIVEGSMLRPRTCHKGQVWKICRRICRLTCEATMSPDFGEWNICIKSDGINSVVDSSAKDDVTCIPGCACPDDKPIWHRGKCQKVEQCSQSIFECGIPLRSSSSTKKILGGSMSRMGAWPWMVQVVEAFVPSCGATLVCSNWVITAAHCFLDKSSWTMPESIDRFKYWFHVGKHWKYDQVDNRRIQSFRAANIIIHPDYNFDTDINDIALVQLAGFVKDFEYARPACLPPLLNFTSEQQMNRSNGHPGVATSCISTGWGITRDIGASSNQLKEVALPIKPGAQCATYHTYDWAKIICAGGRIRQDTCKGDSGGPFMCLNESGKWVLRGITSFGDDCGRGRPGGYTRVSNYMTWIRRYVGSYCGV</sequence>
<dbReference type="SUPFAM" id="SSF50494">
    <property type="entry name" value="Trypsin-like serine proteases"/>
    <property type="match status" value="1"/>
</dbReference>
<dbReference type="Pfam" id="PF00431">
    <property type="entry name" value="CUB"/>
    <property type="match status" value="1"/>
</dbReference>
<name>A0ABP0F0B3_CLALP</name>
<proteinExistence type="predicted"/>
<feature type="domain" description="CUB" evidence="7">
    <location>
        <begin position="199"/>
        <end position="324"/>
    </location>
</feature>
<dbReference type="InterPro" id="IPR000859">
    <property type="entry name" value="CUB_dom"/>
</dbReference>
<keyword evidence="10" id="KW-1185">Reference proteome</keyword>
<evidence type="ECO:0000259" key="8">
    <source>
        <dbReference type="PROSITE" id="PS50240"/>
    </source>
</evidence>
<reference evidence="9 10" key="1">
    <citation type="submission" date="2024-02" db="EMBL/GenBank/DDBJ databases">
        <authorList>
            <person name="Daric V."/>
            <person name="Darras S."/>
        </authorList>
    </citation>
    <scope>NUCLEOTIDE SEQUENCE [LARGE SCALE GENOMIC DNA]</scope>
</reference>
<evidence type="ECO:0000256" key="1">
    <source>
        <dbReference type="ARBA" id="ARBA00022670"/>
    </source>
</evidence>
<dbReference type="PROSITE" id="PS00135">
    <property type="entry name" value="TRYPSIN_SER"/>
    <property type="match status" value="1"/>
</dbReference>
<dbReference type="SMART" id="SM00020">
    <property type="entry name" value="Tryp_SPc"/>
    <property type="match status" value="1"/>
</dbReference>
<evidence type="ECO:0000256" key="6">
    <source>
        <dbReference type="SAM" id="SignalP"/>
    </source>
</evidence>
<keyword evidence="1 5" id="KW-0645">Protease</keyword>
<evidence type="ECO:0000256" key="2">
    <source>
        <dbReference type="ARBA" id="ARBA00022825"/>
    </source>
</evidence>
<feature type="chain" id="PRO_5046059369" evidence="6">
    <location>
        <begin position="23"/>
        <end position="685"/>
    </location>
</feature>
<comment type="caution">
    <text evidence="9">The sequence shown here is derived from an EMBL/GenBank/DDBJ whole genome shotgun (WGS) entry which is preliminary data.</text>
</comment>
<keyword evidence="5" id="KW-0378">Hydrolase</keyword>
<dbReference type="CDD" id="cd00190">
    <property type="entry name" value="Tryp_SPc"/>
    <property type="match status" value="1"/>
</dbReference>
<evidence type="ECO:0000259" key="7">
    <source>
        <dbReference type="PROSITE" id="PS01180"/>
    </source>
</evidence>
<comment type="caution">
    <text evidence="4">Lacks conserved residue(s) required for the propagation of feature annotation.</text>
</comment>
<feature type="domain" description="Peptidase S1" evidence="8">
    <location>
        <begin position="429"/>
        <end position="680"/>
    </location>
</feature>
<keyword evidence="3" id="KW-1015">Disulfide bond</keyword>
<evidence type="ECO:0000256" key="4">
    <source>
        <dbReference type="PROSITE-ProRule" id="PRU00059"/>
    </source>
</evidence>
<dbReference type="PANTHER" id="PTHR24252:SF7">
    <property type="entry name" value="HYALIN"/>
    <property type="match status" value="1"/>
</dbReference>
<keyword evidence="2 5" id="KW-0720">Serine protease</keyword>
<dbReference type="PANTHER" id="PTHR24252">
    <property type="entry name" value="ACROSIN-RELATED"/>
    <property type="match status" value="1"/>
</dbReference>
<organism evidence="9 10">
    <name type="scientific">Clavelina lepadiformis</name>
    <name type="common">Light-bulb sea squirt</name>
    <name type="synonym">Ascidia lepadiformis</name>
    <dbReference type="NCBI Taxonomy" id="159417"/>
    <lineage>
        <taxon>Eukaryota</taxon>
        <taxon>Metazoa</taxon>
        <taxon>Chordata</taxon>
        <taxon>Tunicata</taxon>
        <taxon>Ascidiacea</taxon>
        <taxon>Aplousobranchia</taxon>
        <taxon>Clavelinidae</taxon>
        <taxon>Clavelina</taxon>
    </lineage>
</organism>
<dbReference type="CDD" id="cd00041">
    <property type="entry name" value="CUB"/>
    <property type="match status" value="1"/>
</dbReference>
<dbReference type="InterPro" id="IPR035914">
    <property type="entry name" value="Sperma_CUB_dom_sf"/>
</dbReference>
<dbReference type="InterPro" id="IPR018114">
    <property type="entry name" value="TRYPSIN_HIS"/>
</dbReference>
<dbReference type="Gene3D" id="2.60.120.290">
    <property type="entry name" value="Spermadhesin, CUB domain"/>
    <property type="match status" value="1"/>
</dbReference>
<dbReference type="InterPro" id="IPR009003">
    <property type="entry name" value="Peptidase_S1_PA"/>
</dbReference>
<dbReference type="SUPFAM" id="SSF49854">
    <property type="entry name" value="Spermadhesin, CUB domain"/>
    <property type="match status" value="1"/>
</dbReference>
<dbReference type="Gene3D" id="2.40.10.10">
    <property type="entry name" value="Trypsin-like serine proteases"/>
    <property type="match status" value="1"/>
</dbReference>
<dbReference type="Pfam" id="PF00089">
    <property type="entry name" value="Trypsin"/>
    <property type="match status" value="1"/>
</dbReference>
<evidence type="ECO:0000256" key="3">
    <source>
        <dbReference type="ARBA" id="ARBA00023157"/>
    </source>
</evidence>
<evidence type="ECO:0000313" key="10">
    <source>
        <dbReference type="Proteomes" id="UP001642483"/>
    </source>
</evidence>
<evidence type="ECO:0000256" key="5">
    <source>
        <dbReference type="RuleBase" id="RU363034"/>
    </source>
</evidence>
<dbReference type="CDD" id="cd19941">
    <property type="entry name" value="TIL"/>
    <property type="match status" value="1"/>
</dbReference>